<dbReference type="EMBL" id="LT575490">
    <property type="protein sequence ID" value="SAY42453.1"/>
    <property type="molecule type" value="Genomic_DNA"/>
</dbReference>
<dbReference type="GO" id="GO:0008745">
    <property type="term" value="F:N-acetylmuramoyl-L-alanine amidase activity"/>
    <property type="evidence" value="ECO:0007669"/>
    <property type="project" value="UniProtKB-EC"/>
</dbReference>
<dbReference type="AlphaFoldDB" id="A0A1C3HBM5"/>
<evidence type="ECO:0000256" key="2">
    <source>
        <dbReference type="ARBA" id="ARBA00007553"/>
    </source>
</evidence>
<name>A0A1C3HBM5_SERMA</name>
<organism evidence="7">
    <name type="scientific">Serratia marcescens</name>
    <dbReference type="NCBI Taxonomy" id="615"/>
    <lineage>
        <taxon>Bacteria</taxon>
        <taxon>Pseudomonadati</taxon>
        <taxon>Pseudomonadota</taxon>
        <taxon>Gammaproteobacteria</taxon>
        <taxon>Enterobacterales</taxon>
        <taxon>Yersiniaceae</taxon>
        <taxon>Serratia</taxon>
    </lineage>
</organism>
<evidence type="ECO:0000259" key="6">
    <source>
        <dbReference type="SMART" id="SM00644"/>
    </source>
</evidence>
<dbReference type="Pfam" id="PF01510">
    <property type="entry name" value="Amidase_2"/>
    <property type="match status" value="1"/>
</dbReference>
<sequence length="278" mass="31355">MKIWPGIIAAALLAGCQNPQQDTLVDRGAYQLETLHQAQGADQRIRFLVMHYTAEDFHSSLKTLTDEHVSAHYLLPAHPQREHGKPTVYRLVPEAMRAWHAGTSAWRGRSNLNDTSIGIEIVNKGFTRSMLFTHWQPYTAEQIAVLIPLSRDIIQRYGIQPQDVVGHSDIAPQRKQDPGPLFPWRQLAQAGIGAWPDERDVQRLLAGRDRHAPVPMAPLLEKLARYGYAIDPSWDARQQRNVLAAFQMHFRPDDVRGEPDAESEAIVDALLVKYGAAR</sequence>
<dbReference type="FunFam" id="3.40.80.10:FF:000003">
    <property type="entry name" value="N-acetylmuramoyl-L-alanine amidase"/>
    <property type="match status" value="1"/>
</dbReference>
<dbReference type="GO" id="GO:0019867">
    <property type="term" value="C:outer membrane"/>
    <property type="evidence" value="ECO:0007669"/>
    <property type="project" value="TreeGrafter"/>
</dbReference>
<dbReference type="InterPro" id="IPR036505">
    <property type="entry name" value="Amidase/PGRP_sf"/>
</dbReference>
<comment type="catalytic activity">
    <reaction evidence="1">
        <text>Hydrolyzes the link between N-acetylmuramoyl residues and L-amino acid residues in certain cell-wall glycopeptides.</text>
        <dbReference type="EC" id="3.5.1.28"/>
    </reaction>
</comment>
<dbReference type="InterPro" id="IPR036366">
    <property type="entry name" value="PGBDSf"/>
</dbReference>
<dbReference type="SUPFAM" id="SSF47090">
    <property type="entry name" value="PGBD-like"/>
    <property type="match status" value="1"/>
</dbReference>
<dbReference type="InterPro" id="IPR002502">
    <property type="entry name" value="Amidase_domain"/>
</dbReference>
<dbReference type="InterPro" id="IPR036365">
    <property type="entry name" value="PGBD-like_sf"/>
</dbReference>
<dbReference type="PROSITE" id="PS51257">
    <property type="entry name" value="PROKAR_LIPOPROTEIN"/>
    <property type="match status" value="1"/>
</dbReference>
<dbReference type="PANTHER" id="PTHR30417">
    <property type="entry name" value="N-ACETYLMURAMOYL-L-ALANINE AMIDASE AMID"/>
    <property type="match status" value="1"/>
</dbReference>
<evidence type="ECO:0000256" key="5">
    <source>
        <dbReference type="ARBA" id="ARBA00023316"/>
    </source>
</evidence>
<protein>
    <recommendedName>
        <fullName evidence="3">N-acetylmuramoyl-L-alanine amidase</fullName>
        <ecNumber evidence="3">3.5.1.28</ecNumber>
    </recommendedName>
</protein>
<gene>
    <name evidence="7" type="primary">amiD_1</name>
    <name evidence="7" type="ORF">PWN146_01131</name>
</gene>
<proteinExistence type="inferred from homology"/>
<dbReference type="PANTHER" id="PTHR30417:SF1">
    <property type="entry name" value="N-ACETYLMURAMOYL-L-ALANINE AMIDASE AMID"/>
    <property type="match status" value="1"/>
</dbReference>
<evidence type="ECO:0000256" key="1">
    <source>
        <dbReference type="ARBA" id="ARBA00001561"/>
    </source>
</evidence>
<evidence type="ECO:0000313" key="7">
    <source>
        <dbReference type="EMBL" id="SAY42453.1"/>
    </source>
</evidence>
<evidence type="ECO:0000256" key="4">
    <source>
        <dbReference type="ARBA" id="ARBA00022801"/>
    </source>
</evidence>
<reference evidence="7" key="1">
    <citation type="submission" date="2016-05" db="EMBL/GenBank/DDBJ databases">
        <authorList>
            <person name="Cock P.J.A."/>
            <person name="Cock P.J.A."/>
        </authorList>
    </citation>
    <scope>NUCLEOTIDE SEQUENCE</scope>
    <source>
        <strain evidence="7">PWN146_assembly</strain>
    </source>
</reference>
<keyword evidence="5" id="KW-0961">Cell wall biogenesis/degradation</keyword>
<dbReference type="SMART" id="SM00644">
    <property type="entry name" value="Ami_2"/>
    <property type="match status" value="1"/>
</dbReference>
<feature type="domain" description="N-acetylmuramoyl-L-alanine amidase" evidence="6">
    <location>
        <begin position="33"/>
        <end position="179"/>
    </location>
</feature>
<dbReference type="GO" id="GO:0071555">
    <property type="term" value="P:cell wall organization"/>
    <property type="evidence" value="ECO:0007669"/>
    <property type="project" value="UniProtKB-KW"/>
</dbReference>
<dbReference type="GO" id="GO:0009253">
    <property type="term" value="P:peptidoglycan catabolic process"/>
    <property type="evidence" value="ECO:0007669"/>
    <property type="project" value="InterPro"/>
</dbReference>
<accession>A0A1C3HBM5</accession>
<comment type="similarity">
    <text evidence="2">Belongs to the N-acetylmuramoyl-L-alanine amidase 2 family.</text>
</comment>
<dbReference type="GO" id="GO:0009254">
    <property type="term" value="P:peptidoglycan turnover"/>
    <property type="evidence" value="ECO:0007669"/>
    <property type="project" value="TreeGrafter"/>
</dbReference>
<dbReference type="RefSeq" id="WP_197832808.1">
    <property type="nucleotide sequence ID" value="NZ_JANKZH010000009.1"/>
</dbReference>
<dbReference type="CDD" id="cd06583">
    <property type="entry name" value="PGRP"/>
    <property type="match status" value="1"/>
</dbReference>
<dbReference type="Gene3D" id="1.10.101.10">
    <property type="entry name" value="PGBD-like superfamily/PGBD"/>
    <property type="match status" value="1"/>
</dbReference>
<dbReference type="EC" id="3.5.1.28" evidence="3"/>
<dbReference type="Gene3D" id="3.40.80.10">
    <property type="entry name" value="Peptidoglycan recognition protein-like"/>
    <property type="match status" value="1"/>
</dbReference>
<dbReference type="InterPro" id="IPR051206">
    <property type="entry name" value="NAMLAA_amidase_2"/>
</dbReference>
<keyword evidence="4 7" id="KW-0378">Hydrolase</keyword>
<dbReference type="SUPFAM" id="SSF55846">
    <property type="entry name" value="N-acetylmuramoyl-L-alanine amidase-like"/>
    <property type="match status" value="1"/>
</dbReference>
<evidence type="ECO:0000256" key="3">
    <source>
        <dbReference type="ARBA" id="ARBA00011901"/>
    </source>
</evidence>